<name>A0A9D1H7X7_9FIRM</name>
<feature type="non-terminal residue" evidence="2">
    <location>
        <position position="1"/>
    </location>
</feature>
<dbReference type="PANTHER" id="PTHR43441:SF11">
    <property type="entry name" value="RIBOSOMAL-PROTEIN-SERINE ACETYLTRANSFERASE"/>
    <property type="match status" value="1"/>
</dbReference>
<dbReference type="InterPro" id="IPR016181">
    <property type="entry name" value="Acyl_CoA_acyltransferase"/>
</dbReference>
<dbReference type="PANTHER" id="PTHR43441">
    <property type="entry name" value="RIBOSOMAL-PROTEIN-SERINE ACETYLTRANSFERASE"/>
    <property type="match status" value="1"/>
</dbReference>
<feature type="domain" description="N-acetyltransferase" evidence="1">
    <location>
        <begin position="1"/>
        <end position="119"/>
    </location>
</feature>
<dbReference type="GO" id="GO:1990189">
    <property type="term" value="F:protein N-terminal-serine acetyltransferase activity"/>
    <property type="evidence" value="ECO:0007669"/>
    <property type="project" value="TreeGrafter"/>
</dbReference>
<organism evidence="2 3">
    <name type="scientific">Candidatus Faecivivens stercoripullorum</name>
    <dbReference type="NCBI Taxonomy" id="2840805"/>
    <lineage>
        <taxon>Bacteria</taxon>
        <taxon>Bacillati</taxon>
        <taxon>Bacillota</taxon>
        <taxon>Clostridia</taxon>
        <taxon>Eubacteriales</taxon>
        <taxon>Oscillospiraceae</taxon>
        <taxon>Oscillospiraceae incertae sedis</taxon>
        <taxon>Candidatus Faecivivens</taxon>
    </lineage>
</organism>
<evidence type="ECO:0000313" key="2">
    <source>
        <dbReference type="EMBL" id="HIT94687.1"/>
    </source>
</evidence>
<evidence type="ECO:0000313" key="3">
    <source>
        <dbReference type="Proteomes" id="UP000824160"/>
    </source>
</evidence>
<dbReference type="EMBL" id="DVLW01000160">
    <property type="protein sequence ID" value="HIT94687.1"/>
    <property type="molecule type" value="Genomic_DNA"/>
</dbReference>
<dbReference type="Pfam" id="PF13302">
    <property type="entry name" value="Acetyltransf_3"/>
    <property type="match status" value="1"/>
</dbReference>
<dbReference type="InterPro" id="IPR051908">
    <property type="entry name" value="Ribosomal_N-acetyltransferase"/>
</dbReference>
<dbReference type="GO" id="GO:0008999">
    <property type="term" value="F:protein-N-terminal-alanine acetyltransferase activity"/>
    <property type="evidence" value="ECO:0007669"/>
    <property type="project" value="TreeGrafter"/>
</dbReference>
<comment type="caution">
    <text evidence="2">The sequence shown here is derived from an EMBL/GenBank/DDBJ whole genome shotgun (WGS) entry which is preliminary data.</text>
</comment>
<accession>A0A9D1H7X7</accession>
<dbReference type="AlphaFoldDB" id="A0A9D1H7X7"/>
<dbReference type="SUPFAM" id="SSF55729">
    <property type="entry name" value="Acyl-CoA N-acyltransferases (Nat)"/>
    <property type="match status" value="1"/>
</dbReference>
<dbReference type="Proteomes" id="UP000824160">
    <property type="component" value="Unassembled WGS sequence"/>
</dbReference>
<sequence length="129" mass="14803">QLSDRYEFAIVRKLDNCTIGGTSLNQISRLHKTAGGGIWLNRKYQGMGYGTEAFGLRIRFAFEQLGLRKLENGYFAGNQASWKMQQKFGYKQEGIRRQKYICPATGETVDEVLTGLLREEWIDFLPETI</sequence>
<proteinExistence type="predicted"/>
<protein>
    <submittedName>
        <fullName evidence="2">GNAT family N-acetyltransferase</fullName>
    </submittedName>
</protein>
<evidence type="ECO:0000259" key="1">
    <source>
        <dbReference type="PROSITE" id="PS51186"/>
    </source>
</evidence>
<dbReference type="InterPro" id="IPR000182">
    <property type="entry name" value="GNAT_dom"/>
</dbReference>
<reference evidence="2" key="2">
    <citation type="journal article" date="2021" name="PeerJ">
        <title>Extensive microbial diversity within the chicken gut microbiome revealed by metagenomics and culture.</title>
        <authorList>
            <person name="Gilroy R."/>
            <person name="Ravi A."/>
            <person name="Getino M."/>
            <person name="Pursley I."/>
            <person name="Horton D.L."/>
            <person name="Alikhan N.F."/>
            <person name="Baker D."/>
            <person name="Gharbi K."/>
            <person name="Hall N."/>
            <person name="Watson M."/>
            <person name="Adriaenssens E.M."/>
            <person name="Foster-Nyarko E."/>
            <person name="Jarju S."/>
            <person name="Secka A."/>
            <person name="Antonio M."/>
            <person name="Oren A."/>
            <person name="Chaudhuri R.R."/>
            <person name="La Ragione R."/>
            <person name="Hildebrand F."/>
            <person name="Pallen M.J."/>
        </authorList>
    </citation>
    <scope>NUCLEOTIDE SEQUENCE</scope>
    <source>
        <strain evidence="2">ChiBcec7-5410</strain>
    </source>
</reference>
<dbReference type="GO" id="GO:0005737">
    <property type="term" value="C:cytoplasm"/>
    <property type="evidence" value="ECO:0007669"/>
    <property type="project" value="TreeGrafter"/>
</dbReference>
<dbReference type="Gene3D" id="3.40.630.30">
    <property type="match status" value="1"/>
</dbReference>
<gene>
    <name evidence="2" type="ORF">IAC43_05840</name>
</gene>
<dbReference type="PROSITE" id="PS51186">
    <property type="entry name" value="GNAT"/>
    <property type="match status" value="1"/>
</dbReference>
<reference evidence="2" key="1">
    <citation type="submission" date="2020-10" db="EMBL/GenBank/DDBJ databases">
        <authorList>
            <person name="Gilroy R."/>
        </authorList>
    </citation>
    <scope>NUCLEOTIDE SEQUENCE</scope>
    <source>
        <strain evidence="2">ChiBcec7-5410</strain>
    </source>
</reference>